<keyword evidence="9" id="KW-1185">Reference proteome</keyword>
<dbReference type="RefSeq" id="WP_090870069.1">
    <property type="nucleotide sequence ID" value="NZ_FNYE01000022.1"/>
</dbReference>
<feature type="transmembrane region" description="Helical" evidence="6">
    <location>
        <begin position="770"/>
        <end position="797"/>
    </location>
</feature>
<dbReference type="PANTHER" id="PTHR33406">
    <property type="entry name" value="MEMBRANE PROTEIN MJ1562-RELATED"/>
    <property type="match status" value="1"/>
</dbReference>
<dbReference type="Proteomes" id="UP000198866">
    <property type="component" value="Unassembled WGS sequence"/>
</dbReference>
<feature type="transmembrane region" description="Helical" evidence="6">
    <location>
        <begin position="39"/>
        <end position="56"/>
    </location>
</feature>
<dbReference type="OrthoDB" id="9176717at2"/>
<feature type="transmembrane region" description="Helical" evidence="6">
    <location>
        <begin position="274"/>
        <end position="295"/>
    </location>
</feature>
<feature type="transmembrane region" description="Helical" evidence="6">
    <location>
        <begin position="301"/>
        <end position="318"/>
    </location>
</feature>
<evidence type="ECO:0000259" key="7">
    <source>
        <dbReference type="PROSITE" id="PS50156"/>
    </source>
</evidence>
<name>A0A1H7CIT8_9BURK</name>
<accession>A0A1H7CIT8</accession>
<evidence type="ECO:0000256" key="4">
    <source>
        <dbReference type="ARBA" id="ARBA00022989"/>
    </source>
</evidence>
<evidence type="ECO:0000313" key="8">
    <source>
        <dbReference type="EMBL" id="SEJ89713.1"/>
    </source>
</evidence>
<dbReference type="PROSITE" id="PS50156">
    <property type="entry name" value="SSD"/>
    <property type="match status" value="1"/>
</dbReference>
<evidence type="ECO:0000313" key="9">
    <source>
        <dbReference type="Proteomes" id="UP000198866"/>
    </source>
</evidence>
<dbReference type="SUPFAM" id="SSF82866">
    <property type="entry name" value="Multidrug efflux transporter AcrB transmembrane domain"/>
    <property type="match status" value="2"/>
</dbReference>
<feature type="transmembrane region" description="Helical" evidence="6">
    <location>
        <begin position="345"/>
        <end position="366"/>
    </location>
</feature>
<dbReference type="InterPro" id="IPR000731">
    <property type="entry name" value="SSD"/>
</dbReference>
<organism evidence="8 9">
    <name type="scientific">Paraburkholderia diazotrophica</name>
    <dbReference type="NCBI Taxonomy" id="667676"/>
    <lineage>
        <taxon>Bacteria</taxon>
        <taxon>Pseudomonadati</taxon>
        <taxon>Pseudomonadota</taxon>
        <taxon>Betaproteobacteria</taxon>
        <taxon>Burkholderiales</taxon>
        <taxon>Burkholderiaceae</taxon>
        <taxon>Paraburkholderia</taxon>
    </lineage>
</organism>
<keyword evidence="2" id="KW-1003">Cell membrane</keyword>
<gene>
    <name evidence="8" type="ORF">SAMN05192539_102280</name>
</gene>
<proteinExistence type="predicted"/>
<keyword evidence="5 6" id="KW-0472">Membrane</keyword>
<evidence type="ECO:0000256" key="2">
    <source>
        <dbReference type="ARBA" id="ARBA00022475"/>
    </source>
</evidence>
<evidence type="ECO:0000256" key="3">
    <source>
        <dbReference type="ARBA" id="ARBA00022692"/>
    </source>
</evidence>
<dbReference type="STRING" id="667676.SAMN05192539_102280"/>
<feature type="transmembrane region" description="Helical" evidence="6">
    <location>
        <begin position="744"/>
        <end position="764"/>
    </location>
</feature>
<keyword evidence="3 6" id="KW-0812">Transmembrane</keyword>
<feature type="transmembrane region" description="Helical" evidence="6">
    <location>
        <begin position="698"/>
        <end position="723"/>
    </location>
</feature>
<comment type="subcellular location">
    <subcellularLocation>
        <location evidence="1">Cell membrane</location>
        <topology evidence="1">Multi-pass membrane protein</topology>
    </subcellularLocation>
</comment>
<evidence type="ECO:0000256" key="5">
    <source>
        <dbReference type="ARBA" id="ARBA00023136"/>
    </source>
</evidence>
<dbReference type="Gene3D" id="1.20.1640.10">
    <property type="entry name" value="Multidrug efflux transporter AcrB transmembrane domain"/>
    <property type="match status" value="2"/>
</dbReference>
<feature type="transmembrane region" description="Helical" evidence="6">
    <location>
        <begin position="646"/>
        <end position="663"/>
    </location>
</feature>
<sequence>MAGGNNAQFDKMPVVADLAQFDSRSGNALERLIFNRRPWLIIICAIITAVLGFQAMRLDVNASFEKMIPLSHPYIKNYLANKADLKGLGNSLRIVVENPTGDIYDPKYLAGLRRINDALFLIPGVDRPGVKSLWMPIVRWNVVTEKGFAGGPVMPDGFDASAQAVAQLRTNVARANIVGSIVSNDLHSSMIQLPLLDHYADTGKPLDYAKLSHQIDEVIKSEGRGEVRVHVVGFAKLIGDLIEGLKQVAMYFGVAAAIALVVIFLYTRCYRSTLLVVACSLIAVVWQLGIIRTLGYVLDPYSVLVPFLVFAIGVSHGAQKMNGITQDIGRGTHRYVAARYTFRRLFLAGLTALLADVVGFAVLMVIDIPVIKDLAFTASVGVGVLVFTNLLLLPVLLSYVGVSPSAARRSVRGEQNDARGTSSAGALWNLLDRFTERRWAVAAIVCAAALTVFGWSISQHLQIGDLDSGAPELRPDSRYNLDNAYTNAHFGLSSDLFVVIGKSAHGTCDANNFPLVLEADRLETALRGVPGVQTTTSVGGLSRWVTSGFYEGYPKWYTIDRVPSIVNKTVWQILLDHPDLLSQTCGTAPVIAYLTDHKAATLSRVMETAEVFAKTHSDADHEFLMVAGSAGIDAVTNVVVAKANRTMLFMVYAAVILLCFITFRSWRAVVVAVVPLGITSVLCEALMVKLGIGVKVATLPVIALGVGIGVDYALYLLSVQLAYQRTGQPLRVAYRHAVQFTGKVVALVGVTLAAGVVTWTFSPIKFQADMGILLTFMFLWNMIGALILIPALSHFLLQGISRKAVAKGTVAGSANVEACSGEATLRS</sequence>
<dbReference type="GO" id="GO:0005886">
    <property type="term" value="C:plasma membrane"/>
    <property type="evidence" value="ECO:0007669"/>
    <property type="project" value="UniProtKB-SubCell"/>
</dbReference>
<feature type="transmembrane region" description="Helical" evidence="6">
    <location>
        <begin position="378"/>
        <end position="402"/>
    </location>
</feature>
<dbReference type="Pfam" id="PF03176">
    <property type="entry name" value="MMPL"/>
    <property type="match status" value="2"/>
</dbReference>
<feature type="transmembrane region" description="Helical" evidence="6">
    <location>
        <begin position="439"/>
        <end position="457"/>
    </location>
</feature>
<reference evidence="9" key="1">
    <citation type="submission" date="2016-10" db="EMBL/GenBank/DDBJ databases">
        <authorList>
            <person name="Varghese N."/>
            <person name="Submissions S."/>
        </authorList>
    </citation>
    <scope>NUCLEOTIDE SEQUENCE [LARGE SCALE GENOMIC DNA]</scope>
    <source>
        <strain evidence="9">LMG 26031</strain>
    </source>
</reference>
<dbReference type="InterPro" id="IPR050545">
    <property type="entry name" value="Mycobact_MmpL"/>
</dbReference>
<protein>
    <recommendedName>
        <fullName evidence="7">SSD domain-containing protein</fullName>
    </recommendedName>
</protein>
<feature type="domain" description="SSD" evidence="7">
    <location>
        <begin position="281"/>
        <end position="399"/>
    </location>
</feature>
<dbReference type="PANTHER" id="PTHR33406:SF10">
    <property type="entry name" value="SSD DOMAIN-CONTAINING PROTEIN"/>
    <property type="match status" value="1"/>
</dbReference>
<dbReference type="InterPro" id="IPR004869">
    <property type="entry name" value="MMPL_dom"/>
</dbReference>
<evidence type="ECO:0000256" key="1">
    <source>
        <dbReference type="ARBA" id="ARBA00004651"/>
    </source>
</evidence>
<feature type="transmembrane region" description="Helical" evidence="6">
    <location>
        <begin position="248"/>
        <end position="267"/>
    </location>
</feature>
<dbReference type="AlphaFoldDB" id="A0A1H7CIT8"/>
<feature type="transmembrane region" description="Helical" evidence="6">
    <location>
        <begin position="670"/>
        <end position="692"/>
    </location>
</feature>
<dbReference type="EMBL" id="FNYE01000022">
    <property type="protein sequence ID" value="SEJ89713.1"/>
    <property type="molecule type" value="Genomic_DNA"/>
</dbReference>
<evidence type="ECO:0000256" key="6">
    <source>
        <dbReference type="SAM" id="Phobius"/>
    </source>
</evidence>
<keyword evidence="4 6" id="KW-1133">Transmembrane helix</keyword>